<gene>
    <name evidence="2" type="ORF">S01H1_30511</name>
</gene>
<comment type="caution">
    <text evidence="2">The sequence shown here is derived from an EMBL/GenBank/DDBJ whole genome shotgun (WGS) entry which is preliminary data.</text>
</comment>
<reference evidence="2" key="1">
    <citation type="journal article" date="2014" name="Front. Microbiol.">
        <title>High frequency of phylogenetically diverse reductive dehalogenase-homologous genes in deep subseafloor sedimentary metagenomes.</title>
        <authorList>
            <person name="Kawai M."/>
            <person name="Futagami T."/>
            <person name="Toyoda A."/>
            <person name="Takaki Y."/>
            <person name="Nishi S."/>
            <person name="Hori S."/>
            <person name="Arai W."/>
            <person name="Tsubouchi T."/>
            <person name="Morono Y."/>
            <person name="Uchiyama I."/>
            <person name="Ito T."/>
            <person name="Fujiyama A."/>
            <person name="Inagaki F."/>
            <person name="Takami H."/>
        </authorList>
    </citation>
    <scope>NUCLEOTIDE SEQUENCE</scope>
    <source>
        <strain evidence="2">Expedition CK06-06</strain>
    </source>
</reference>
<evidence type="ECO:0000313" key="2">
    <source>
        <dbReference type="EMBL" id="GAF85904.1"/>
    </source>
</evidence>
<evidence type="ECO:0000259" key="1">
    <source>
        <dbReference type="Pfam" id="PF24877"/>
    </source>
</evidence>
<accession>X0SY56</accession>
<organism evidence="2">
    <name type="scientific">marine sediment metagenome</name>
    <dbReference type="NCBI Taxonomy" id="412755"/>
    <lineage>
        <taxon>unclassified sequences</taxon>
        <taxon>metagenomes</taxon>
        <taxon>ecological metagenomes</taxon>
    </lineage>
</organism>
<dbReference type="Pfam" id="PF24877">
    <property type="entry name" value="ILV_EDD_C"/>
    <property type="match status" value="1"/>
</dbReference>
<dbReference type="EMBL" id="BARS01018782">
    <property type="protein sequence ID" value="GAF85904.1"/>
    <property type="molecule type" value="Genomic_DNA"/>
</dbReference>
<protein>
    <recommendedName>
        <fullName evidence="1">Dihydroxy-acid/6-phosphogluconate dehydratase C-terminal domain-containing protein</fullName>
    </recommendedName>
</protein>
<name>X0SY56_9ZZZZ</name>
<sequence length="51" mass="6006">MKNRKLNLLISDEEISERLKKWKKPKINIEKGYLAIYRKLVSSAKIGAYLN</sequence>
<dbReference type="SUPFAM" id="SSF52016">
    <property type="entry name" value="LeuD/IlvD-like"/>
    <property type="match status" value="1"/>
</dbReference>
<dbReference type="InterPro" id="IPR056740">
    <property type="entry name" value="ILV_EDD_C"/>
</dbReference>
<proteinExistence type="predicted"/>
<feature type="domain" description="Dihydroxy-acid/6-phosphogluconate dehydratase C-terminal" evidence="1">
    <location>
        <begin position="2"/>
        <end position="48"/>
    </location>
</feature>
<dbReference type="AlphaFoldDB" id="X0SY56"/>